<dbReference type="Proteomes" id="UP000001396">
    <property type="component" value="Unassembled WGS sequence"/>
</dbReference>
<feature type="compositionally biased region" description="Polar residues" evidence="5">
    <location>
        <begin position="59"/>
        <end position="74"/>
    </location>
</feature>
<evidence type="ECO:0000256" key="5">
    <source>
        <dbReference type="SAM" id="MobiDB-lite"/>
    </source>
</evidence>
<feature type="compositionally biased region" description="Low complexity" evidence="5">
    <location>
        <begin position="154"/>
        <end position="180"/>
    </location>
</feature>
<feature type="domain" description="RWP-RK" evidence="6">
    <location>
        <begin position="287"/>
        <end position="376"/>
    </location>
</feature>
<organism evidence="7 8">
    <name type="scientific">Heterostelium pallidum (strain ATCC 26659 / Pp 5 / PN500)</name>
    <name type="common">Cellular slime mold</name>
    <name type="synonym">Polysphondylium pallidum</name>
    <dbReference type="NCBI Taxonomy" id="670386"/>
    <lineage>
        <taxon>Eukaryota</taxon>
        <taxon>Amoebozoa</taxon>
        <taxon>Evosea</taxon>
        <taxon>Eumycetozoa</taxon>
        <taxon>Dictyostelia</taxon>
        <taxon>Acytosteliales</taxon>
        <taxon>Acytosteliaceae</taxon>
        <taxon>Heterostelium</taxon>
    </lineage>
</organism>
<feature type="compositionally biased region" description="Polar residues" evidence="5">
    <location>
        <begin position="26"/>
        <end position="44"/>
    </location>
</feature>
<dbReference type="RefSeq" id="XP_020434044.1">
    <property type="nucleotide sequence ID" value="XM_020576055.1"/>
</dbReference>
<evidence type="ECO:0000256" key="2">
    <source>
        <dbReference type="ARBA" id="ARBA00023125"/>
    </source>
</evidence>
<dbReference type="AlphaFoldDB" id="D3B9L5"/>
<feature type="region of interest" description="Disordered" evidence="5">
    <location>
        <begin position="261"/>
        <end position="282"/>
    </location>
</feature>
<dbReference type="InterPro" id="IPR003035">
    <property type="entry name" value="RWP-RK_dom"/>
</dbReference>
<feature type="compositionally biased region" description="Low complexity" evidence="5">
    <location>
        <begin position="97"/>
        <end position="115"/>
    </location>
</feature>
<proteinExistence type="predicted"/>
<protein>
    <recommendedName>
        <fullName evidence="6">RWP-RK domain-containing protein</fullName>
    </recommendedName>
</protein>
<feature type="region of interest" description="Disordered" evidence="5">
    <location>
        <begin position="96"/>
        <end position="133"/>
    </location>
</feature>
<dbReference type="GO" id="GO:0003677">
    <property type="term" value="F:DNA binding"/>
    <property type="evidence" value="ECO:0007669"/>
    <property type="project" value="UniProtKB-KW"/>
</dbReference>
<name>D3B9L5_HETP5</name>
<accession>D3B9L5</accession>
<evidence type="ECO:0000313" key="7">
    <source>
        <dbReference type="EMBL" id="EFA81927.1"/>
    </source>
</evidence>
<gene>
    <name evidence="7" type="ORF">PPL_05159</name>
</gene>
<dbReference type="InParanoid" id="D3B9L5"/>
<evidence type="ECO:0000256" key="4">
    <source>
        <dbReference type="ARBA" id="ARBA00023242"/>
    </source>
</evidence>
<evidence type="ECO:0000256" key="1">
    <source>
        <dbReference type="ARBA" id="ARBA00023015"/>
    </source>
</evidence>
<dbReference type="PROSITE" id="PS51519">
    <property type="entry name" value="RWP_RK"/>
    <property type="match status" value="1"/>
</dbReference>
<feature type="compositionally biased region" description="Low complexity" evidence="5">
    <location>
        <begin position="205"/>
        <end position="236"/>
    </location>
</feature>
<evidence type="ECO:0000313" key="8">
    <source>
        <dbReference type="Proteomes" id="UP000001396"/>
    </source>
</evidence>
<feature type="region of interest" description="Disordered" evidence="5">
    <location>
        <begin position="154"/>
        <end position="236"/>
    </location>
</feature>
<reference evidence="7 8" key="1">
    <citation type="journal article" date="2011" name="Genome Res.">
        <title>Phylogeny-wide analysis of social amoeba genomes highlights ancient origins for complex intercellular communication.</title>
        <authorList>
            <person name="Heidel A.J."/>
            <person name="Lawal H.M."/>
            <person name="Felder M."/>
            <person name="Schilde C."/>
            <person name="Helps N.R."/>
            <person name="Tunggal B."/>
            <person name="Rivero F."/>
            <person name="John U."/>
            <person name="Schleicher M."/>
            <person name="Eichinger L."/>
            <person name="Platzer M."/>
            <person name="Noegel A.A."/>
            <person name="Schaap P."/>
            <person name="Gloeckner G."/>
        </authorList>
    </citation>
    <scope>NUCLEOTIDE SEQUENCE [LARGE SCALE GENOMIC DNA]</scope>
    <source>
        <strain evidence="8">ATCC 26659 / Pp 5 / PN500</strain>
    </source>
</reference>
<keyword evidence="4" id="KW-0539">Nucleus</keyword>
<dbReference type="EMBL" id="ADBJ01000022">
    <property type="protein sequence ID" value="EFA81927.1"/>
    <property type="molecule type" value="Genomic_DNA"/>
</dbReference>
<keyword evidence="8" id="KW-1185">Reference proteome</keyword>
<sequence>MLYMYDEGEDEDEDDVMLNLSGKFFMSNSTSTTPQDSLNNSEVRSSPLLPDIPDHSSSDTDSSAPALSNTNKKNMGNKDELPAALYIPQNYQFTPYNNNNSGDAANGNSSSSSSPNGGGGSSSSNSHHPHPYLQRVGLSKDRIPALLQQYFENTNNTTNNNSNNSNNNLPSSPTNSITSTAATAAKDSSDEQVREVTPSNIILRTNPPGTSPLSTPPITTTTTTTTTTSNNSSLLPNANNILTTTNTIGDSLIALTSPLYSSDSNSGAIQPTQSIIGTNSGDHLISSPSNALALPSNEDNQIRPSKSSNYVDITDFLSLPQGDAAKKLGIPTSTLSKRWKEAAPGRKWPYRQITKLEKEILTVLHNIPEGGEMSLAVKENLDRLTKKRQSELRPVYIRL</sequence>
<dbReference type="GeneID" id="31360645"/>
<feature type="region of interest" description="Disordered" evidence="5">
    <location>
        <begin position="25"/>
        <end position="77"/>
    </location>
</feature>
<comment type="caution">
    <text evidence="7">The sequence shown here is derived from an EMBL/GenBank/DDBJ whole genome shotgun (WGS) entry which is preliminary data.</text>
</comment>
<evidence type="ECO:0000256" key="3">
    <source>
        <dbReference type="ARBA" id="ARBA00023163"/>
    </source>
</evidence>
<keyword evidence="3" id="KW-0804">Transcription</keyword>
<evidence type="ECO:0000259" key="6">
    <source>
        <dbReference type="PROSITE" id="PS51519"/>
    </source>
</evidence>
<keyword evidence="2" id="KW-0238">DNA-binding</keyword>
<keyword evidence="1" id="KW-0805">Transcription regulation</keyword>